<dbReference type="GO" id="GO:0008270">
    <property type="term" value="F:zinc ion binding"/>
    <property type="evidence" value="ECO:0007669"/>
    <property type="project" value="UniProtKB-KW"/>
</dbReference>
<dbReference type="EMBL" id="CAJZBQ010000058">
    <property type="protein sequence ID" value="CAG9334325.1"/>
    <property type="molecule type" value="Genomic_DNA"/>
</dbReference>
<feature type="domain" description="C2H2-type" evidence="8">
    <location>
        <begin position="146"/>
        <end position="174"/>
    </location>
</feature>
<keyword evidence="10" id="KW-1185">Reference proteome</keyword>
<dbReference type="AlphaFoldDB" id="A0AAU9K3E4"/>
<keyword evidence="3" id="KW-0677">Repeat</keyword>
<comment type="caution">
    <text evidence="9">The sequence shown here is derived from an EMBL/GenBank/DDBJ whole genome shotgun (WGS) entry which is preliminary data.</text>
</comment>
<keyword evidence="5" id="KW-0862">Zinc</keyword>
<dbReference type="PANTHER" id="PTHR24388:SF54">
    <property type="entry name" value="PROTEIN ESCARGOT"/>
    <property type="match status" value="1"/>
</dbReference>
<dbReference type="GO" id="GO:0005634">
    <property type="term" value="C:nucleus"/>
    <property type="evidence" value="ECO:0007669"/>
    <property type="project" value="UniProtKB-SubCell"/>
</dbReference>
<dbReference type="GO" id="GO:0000981">
    <property type="term" value="F:DNA-binding transcription factor activity, RNA polymerase II-specific"/>
    <property type="evidence" value="ECO:0007669"/>
    <property type="project" value="TreeGrafter"/>
</dbReference>
<evidence type="ECO:0000256" key="2">
    <source>
        <dbReference type="ARBA" id="ARBA00022723"/>
    </source>
</evidence>
<dbReference type="GO" id="GO:0000978">
    <property type="term" value="F:RNA polymerase II cis-regulatory region sequence-specific DNA binding"/>
    <property type="evidence" value="ECO:0007669"/>
    <property type="project" value="TreeGrafter"/>
</dbReference>
<evidence type="ECO:0000256" key="7">
    <source>
        <dbReference type="PROSITE-ProRule" id="PRU00042"/>
    </source>
</evidence>
<dbReference type="PROSITE" id="PS00028">
    <property type="entry name" value="ZINC_FINGER_C2H2_1"/>
    <property type="match status" value="3"/>
</dbReference>
<evidence type="ECO:0000256" key="3">
    <source>
        <dbReference type="ARBA" id="ARBA00022737"/>
    </source>
</evidence>
<feature type="domain" description="C2H2-type" evidence="8">
    <location>
        <begin position="117"/>
        <end position="140"/>
    </location>
</feature>
<dbReference type="Gene3D" id="3.30.160.60">
    <property type="entry name" value="Classic Zinc Finger"/>
    <property type="match status" value="1"/>
</dbReference>
<reference evidence="9" key="1">
    <citation type="submission" date="2021-09" db="EMBL/GenBank/DDBJ databases">
        <authorList>
            <consortium name="AG Swart"/>
            <person name="Singh M."/>
            <person name="Singh A."/>
            <person name="Seah K."/>
            <person name="Emmerich C."/>
        </authorList>
    </citation>
    <scope>NUCLEOTIDE SEQUENCE</scope>
    <source>
        <strain evidence="9">ATCC30299</strain>
    </source>
</reference>
<keyword evidence="2" id="KW-0479">Metal-binding</keyword>
<dbReference type="Pfam" id="PF00096">
    <property type="entry name" value="zf-C2H2"/>
    <property type="match status" value="2"/>
</dbReference>
<protein>
    <recommendedName>
        <fullName evidence="8">C2H2-type domain-containing protein</fullName>
    </recommendedName>
</protein>
<comment type="subcellular location">
    <subcellularLocation>
        <location evidence="1">Nucleus</location>
    </subcellularLocation>
</comment>
<evidence type="ECO:0000256" key="4">
    <source>
        <dbReference type="ARBA" id="ARBA00022771"/>
    </source>
</evidence>
<feature type="domain" description="C2H2-type" evidence="8">
    <location>
        <begin position="87"/>
        <end position="115"/>
    </location>
</feature>
<proteinExistence type="predicted"/>
<name>A0AAU9K3E4_9CILI</name>
<organism evidence="9 10">
    <name type="scientific">Blepharisma stoltei</name>
    <dbReference type="NCBI Taxonomy" id="1481888"/>
    <lineage>
        <taxon>Eukaryota</taxon>
        <taxon>Sar</taxon>
        <taxon>Alveolata</taxon>
        <taxon>Ciliophora</taxon>
        <taxon>Postciliodesmatophora</taxon>
        <taxon>Heterotrichea</taxon>
        <taxon>Heterotrichida</taxon>
        <taxon>Blepharismidae</taxon>
        <taxon>Blepharisma</taxon>
    </lineage>
</organism>
<evidence type="ECO:0000313" key="9">
    <source>
        <dbReference type="EMBL" id="CAG9334325.1"/>
    </source>
</evidence>
<keyword evidence="6" id="KW-0539">Nucleus</keyword>
<dbReference type="InterPro" id="IPR050527">
    <property type="entry name" value="Snail/Krueppel_Znf"/>
</dbReference>
<dbReference type="PROSITE" id="PS50157">
    <property type="entry name" value="ZINC_FINGER_C2H2_2"/>
    <property type="match status" value="3"/>
</dbReference>
<gene>
    <name evidence="9" type="ORF">BSTOLATCC_MIC60944</name>
</gene>
<evidence type="ECO:0000313" key="10">
    <source>
        <dbReference type="Proteomes" id="UP001162131"/>
    </source>
</evidence>
<dbReference type="PANTHER" id="PTHR24388">
    <property type="entry name" value="ZINC FINGER PROTEIN"/>
    <property type="match status" value="1"/>
</dbReference>
<dbReference type="SMART" id="SM00355">
    <property type="entry name" value="ZnF_C2H2"/>
    <property type="match status" value="3"/>
</dbReference>
<dbReference type="InterPro" id="IPR036236">
    <property type="entry name" value="Znf_C2H2_sf"/>
</dbReference>
<dbReference type="InterPro" id="IPR013087">
    <property type="entry name" value="Znf_C2H2_type"/>
</dbReference>
<evidence type="ECO:0000256" key="1">
    <source>
        <dbReference type="ARBA" id="ARBA00004123"/>
    </source>
</evidence>
<dbReference type="Proteomes" id="UP001162131">
    <property type="component" value="Unassembled WGS sequence"/>
</dbReference>
<evidence type="ECO:0000259" key="8">
    <source>
        <dbReference type="PROSITE" id="PS50157"/>
    </source>
</evidence>
<dbReference type="SUPFAM" id="SSF57667">
    <property type="entry name" value="beta-beta-alpha zinc fingers"/>
    <property type="match status" value="1"/>
</dbReference>
<evidence type="ECO:0000256" key="5">
    <source>
        <dbReference type="ARBA" id="ARBA00022833"/>
    </source>
</evidence>
<sequence>MMEYIRSDSVLPSSKYFLLYCSQFTQENKNSPINSLSKAKIRNCLIEDFELDKDTIDFLDLDLGIISDDSSASPCLSAISSFENDDFLCHLCHKTFKTHKGLQQHLGKQHTKSKEVVSCDICGKKFKHKYAVKFHINQVHDKITRVSCPICGKSVYNKYILSQHMAKHAEGEMP</sequence>
<accession>A0AAU9K3E4</accession>
<evidence type="ECO:0000256" key="6">
    <source>
        <dbReference type="ARBA" id="ARBA00023242"/>
    </source>
</evidence>
<keyword evidence="4 7" id="KW-0863">Zinc-finger</keyword>